<sequence length="120" mass="12950">MRLPALAASSTERHEPAGRRRSSARRSRSVMPPHTPHSIWLSSASARHSVRTGQAPHSCLALFCSAPRTNRRSGCAWRQTADGAQSSTHITFSPQSHPSISMSALPQGPMSIGVQPQEQS</sequence>
<feature type="region of interest" description="Disordered" evidence="1">
    <location>
        <begin position="78"/>
        <end position="120"/>
    </location>
</feature>
<accession>A0A2P2CF84</accession>
<reference evidence="2" key="1">
    <citation type="submission" date="2015-08" db="EMBL/GenBank/DDBJ databases">
        <authorList>
            <person name="Babu N.S."/>
            <person name="Beckwith C.J."/>
            <person name="Beseler K.G."/>
            <person name="Brison A."/>
            <person name="Carone J.V."/>
            <person name="Caskin T.P."/>
            <person name="Diamond M."/>
            <person name="Durham M.E."/>
            <person name="Foxe J.M."/>
            <person name="Go M."/>
            <person name="Henderson B.A."/>
            <person name="Jones I.B."/>
            <person name="McGettigan J.A."/>
            <person name="Micheletti S.J."/>
            <person name="Nasrallah M.E."/>
            <person name="Ortiz D."/>
            <person name="Piller C.R."/>
            <person name="Privatt S.R."/>
            <person name="Schneider S.L."/>
            <person name="Sharp S."/>
            <person name="Smith T.C."/>
            <person name="Stanton J.D."/>
            <person name="Ullery H.E."/>
            <person name="Wilson R.J."/>
            <person name="Serrano M.G."/>
            <person name="Buck G."/>
            <person name="Lee V."/>
            <person name="Wang Y."/>
            <person name="Carvalho R."/>
            <person name="Voegtly L."/>
            <person name="Shi R."/>
            <person name="Duckworth R."/>
            <person name="Johnson A."/>
            <person name="Loviza R."/>
            <person name="Walstead R."/>
            <person name="Shah Z."/>
            <person name="Kiflezghi M."/>
            <person name="Wade K."/>
            <person name="Ball S.L."/>
            <person name="Bradley K.W."/>
            <person name="Asai D.J."/>
            <person name="Bowman C.A."/>
            <person name="Russell D.A."/>
            <person name="Pope W.H."/>
            <person name="Jacobs-Sera D."/>
            <person name="Hendrix R.W."/>
            <person name="Hatfull G.F."/>
        </authorList>
    </citation>
    <scope>NUCLEOTIDE SEQUENCE</scope>
</reference>
<protein>
    <submittedName>
        <fullName evidence="2">Uncharacterized protein</fullName>
    </submittedName>
</protein>
<feature type="region of interest" description="Disordered" evidence="1">
    <location>
        <begin position="1"/>
        <end position="48"/>
    </location>
</feature>
<dbReference type="AlphaFoldDB" id="A0A2P2CF84"/>
<organism evidence="2">
    <name type="scientific">metagenome</name>
    <dbReference type="NCBI Taxonomy" id="256318"/>
    <lineage>
        <taxon>unclassified sequences</taxon>
        <taxon>metagenomes</taxon>
    </lineage>
</organism>
<name>A0A2P2CF84_9ZZZZ</name>
<feature type="compositionally biased region" description="Basic residues" evidence="1">
    <location>
        <begin position="19"/>
        <end position="28"/>
    </location>
</feature>
<feature type="compositionally biased region" description="Polar residues" evidence="1">
    <location>
        <begin position="82"/>
        <end position="104"/>
    </location>
</feature>
<gene>
    <name evidence="2" type="ORF">NOCA280058</name>
</gene>
<proteinExistence type="predicted"/>
<evidence type="ECO:0000256" key="1">
    <source>
        <dbReference type="SAM" id="MobiDB-lite"/>
    </source>
</evidence>
<dbReference type="EMBL" id="CZKA01000078">
    <property type="protein sequence ID" value="CUR60629.1"/>
    <property type="molecule type" value="Genomic_DNA"/>
</dbReference>
<evidence type="ECO:0000313" key="2">
    <source>
        <dbReference type="EMBL" id="CUR60629.1"/>
    </source>
</evidence>